<dbReference type="RefSeq" id="WP_268218496.1">
    <property type="nucleotide sequence ID" value="NZ_JANSKK010000017.1"/>
</dbReference>
<accession>A0A9Q4D923</accession>
<name>A0A9Q4D923_9STAP</name>
<protein>
    <submittedName>
        <fullName evidence="1">Uncharacterized protein</fullName>
    </submittedName>
</protein>
<evidence type="ECO:0000313" key="2">
    <source>
        <dbReference type="Proteomes" id="UP001081438"/>
    </source>
</evidence>
<dbReference type="Proteomes" id="UP001081438">
    <property type="component" value="Unassembled WGS sequence"/>
</dbReference>
<dbReference type="EMBL" id="JANSKX010000032">
    <property type="protein sequence ID" value="MCY1595530.1"/>
    <property type="molecule type" value="Genomic_DNA"/>
</dbReference>
<sequence length="101" mass="11668">MRKTDSISLQMSDEAYGNHEIGDEVKFENTYFKVIEKRDDTRNGLRAYVFAPVRNGQVDTSHIYPVFAGTNPWSTQDLLTDAQVRNHHNTKNIKLMIIIKI</sequence>
<organism evidence="1 2">
    <name type="scientific">Staphylococcus pettenkoferi</name>
    <dbReference type="NCBI Taxonomy" id="170573"/>
    <lineage>
        <taxon>Bacteria</taxon>
        <taxon>Bacillati</taxon>
        <taxon>Bacillota</taxon>
        <taxon>Bacilli</taxon>
        <taxon>Bacillales</taxon>
        <taxon>Staphylococcaceae</taxon>
        <taxon>Staphylococcus</taxon>
    </lineage>
</organism>
<comment type="caution">
    <text evidence="1">The sequence shown here is derived from an EMBL/GenBank/DDBJ whole genome shotgun (WGS) entry which is preliminary data.</text>
</comment>
<dbReference type="AlphaFoldDB" id="A0A9Q4D923"/>
<gene>
    <name evidence="1" type="ORF">NW112_09805</name>
</gene>
<proteinExistence type="predicted"/>
<evidence type="ECO:0000313" key="1">
    <source>
        <dbReference type="EMBL" id="MCY1595530.1"/>
    </source>
</evidence>
<reference evidence="1" key="1">
    <citation type="journal article" date="2022" name="Int. J. Mol. Sci.">
        <title>Phenotypic and genotypic virulence characterisation of Staphylococcus pettenkoferi strains isolated from human bloodstream and diabetic foot infections.</title>
        <authorList>
            <person name="Magnan C."/>
        </authorList>
    </citation>
    <scope>NUCLEOTIDE SEQUENCE</scope>
    <source>
        <strain evidence="1">NSP020P</strain>
    </source>
</reference>